<keyword evidence="1" id="KW-0808">Transferase</keyword>
<name>A0ABQ9HIS8_9NEOP</name>
<reference evidence="8 9" key="1">
    <citation type="submission" date="2023-02" db="EMBL/GenBank/DDBJ databases">
        <title>LHISI_Scaffold_Assembly.</title>
        <authorList>
            <person name="Stuart O.P."/>
            <person name="Cleave R."/>
            <person name="Magrath M.J.L."/>
            <person name="Mikheyev A.S."/>
        </authorList>
    </citation>
    <scope>NUCLEOTIDE SEQUENCE [LARGE SCALE GENOMIC DNA]</scope>
    <source>
        <strain evidence="8">Daus_M_001</strain>
        <tissue evidence="8">Leg muscle</tissue>
    </source>
</reference>
<organism evidence="8 9">
    <name type="scientific">Dryococelus australis</name>
    <dbReference type="NCBI Taxonomy" id="614101"/>
    <lineage>
        <taxon>Eukaryota</taxon>
        <taxon>Metazoa</taxon>
        <taxon>Ecdysozoa</taxon>
        <taxon>Arthropoda</taxon>
        <taxon>Hexapoda</taxon>
        <taxon>Insecta</taxon>
        <taxon>Pterygota</taxon>
        <taxon>Neoptera</taxon>
        <taxon>Polyneoptera</taxon>
        <taxon>Phasmatodea</taxon>
        <taxon>Verophasmatodea</taxon>
        <taxon>Anareolatae</taxon>
        <taxon>Phasmatidae</taxon>
        <taxon>Eurycanthinae</taxon>
        <taxon>Dryococelus</taxon>
    </lineage>
</organism>
<evidence type="ECO:0000256" key="6">
    <source>
        <dbReference type="ARBA" id="ARBA00022918"/>
    </source>
</evidence>
<dbReference type="PANTHER" id="PTHR37984:SF5">
    <property type="entry name" value="PROTEIN NYNRIN-LIKE"/>
    <property type="match status" value="1"/>
</dbReference>
<accession>A0ABQ9HIS8</accession>
<evidence type="ECO:0000313" key="8">
    <source>
        <dbReference type="EMBL" id="KAJ8884247.1"/>
    </source>
</evidence>
<keyword evidence="5" id="KW-0378">Hydrolase</keyword>
<evidence type="ECO:0000256" key="1">
    <source>
        <dbReference type="ARBA" id="ARBA00022679"/>
    </source>
</evidence>
<keyword evidence="4" id="KW-0255">Endonuclease</keyword>
<comment type="caution">
    <text evidence="8">The sequence shown here is derived from an EMBL/GenBank/DDBJ whole genome shotgun (WGS) entry which is preliminary data.</text>
</comment>
<dbReference type="InterPro" id="IPR036397">
    <property type="entry name" value="RNaseH_sf"/>
</dbReference>
<dbReference type="Gene3D" id="3.30.420.10">
    <property type="entry name" value="Ribonuclease H-like superfamily/Ribonuclease H"/>
    <property type="match status" value="1"/>
</dbReference>
<dbReference type="SUPFAM" id="SSF56672">
    <property type="entry name" value="DNA/RNA polymerases"/>
    <property type="match status" value="1"/>
</dbReference>
<evidence type="ECO:0000256" key="3">
    <source>
        <dbReference type="ARBA" id="ARBA00022722"/>
    </source>
</evidence>
<evidence type="ECO:0000256" key="4">
    <source>
        <dbReference type="ARBA" id="ARBA00022759"/>
    </source>
</evidence>
<protein>
    <recommendedName>
        <fullName evidence="7">Reverse transcriptase RNase H-like domain-containing protein</fullName>
    </recommendedName>
</protein>
<feature type="domain" description="Reverse transcriptase RNase H-like" evidence="7">
    <location>
        <begin position="10"/>
        <end position="109"/>
    </location>
</feature>
<dbReference type="InterPro" id="IPR041373">
    <property type="entry name" value="RT_RNaseH"/>
</dbReference>
<evidence type="ECO:0000259" key="7">
    <source>
        <dbReference type="Pfam" id="PF17917"/>
    </source>
</evidence>
<dbReference type="EMBL" id="JARBHB010000005">
    <property type="protein sequence ID" value="KAJ8884247.1"/>
    <property type="molecule type" value="Genomic_DNA"/>
</dbReference>
<keyword evidence="9" id="KW-1185">Reference proteome</keyword>
<dbReference type="InterPro" id="IPR043502">
    <property type="entry name" value="DNA/RNA_pol_sf"/>
</dbReference>
<keyword evidence="6" id="KW-0695">RNA-directed DNA polymerase</keyword>
<dbReference type="InterPro" id="IPR050951">
    <property type="entry name" value="Retrovirus_Pol_polyprotein"/>
</dbReference>
<proteinExistence type="predicted"/>
<keyword evidence="2" id="KW-0548">Nucleotidyltransferase</keyword>
<dbReference type="Proteomes" id="UP001159363">
    <property type="component" value="Chromosome 4"/>
</dbReference>
<dbReference type="Pfam" id="PF17917">
    <property type="entry name" value="RT_RNaseH"/>
    <property type="match status" value="1"/>
</dbReference>
<dbReference type="Gene3D" id="3.10.20.370">
    <property type="match status" value="1"/>
</dbReference>
<keyword evidence="3" id="KW-0540">Nuclease</keyword>
<evidence type="ECO:0000313" key="9">
    <source>
        <dbReference type="Proteomes" id="UP001159363"/>
    </source>
</evidence>
<sequence length="259" mass="28949">MDSPVLVSFDPLKPLIVPSDVSQYWVGVVLSHRMSDGTERPICFVSKTLSRAEQGYCQLQREALSIEFAVQKFHKYPYGNHFTLYTDHRPLSTIFGPKKAVPPLAAAWLQHIWLARNAGGRKWAPVSFGGIWAVLQGKSITLQLAANATLPPTIQRSSGANSAVWEDSTLEAAERTVQSGKTALLKQDLMNGLLEGTISLQHMIDKWLFAYSNTPHTTTGKISAELFLRRKPHTSWWLVKSNLPENEEQGNTLRRIQDA</sequence>
<dbReference type="PANTHER" id="PTHR37984">
    <property type="entry name" value="PROTEIN CBG26694"/>
    <property type="match status" value="1"/>
</dbReference>
<evidence type="ECO:0000256" key="2">
    <source>
        <dbReference type="ARBA" id="ARBA00022695"/>
    </source>
</evidence>
<gene>
    <name evidence="8" type="ORF">PR048_016104</name>
</gene>
<evidence type="ECO:0000256" key="5">
    <source>
        <dbReference type="ARBA" id="ARBA00022801"/>
    </source>
</evidence>